<gene>
    <name evidence="1" type="ORF">LCGC14_1809740</name>
</gene>
<comment type="caution">
    <text evidence="1">The sequence shown here is derived from an EMBL/GenBank/DDBJ whole genome shotgun (WGS) entry which is preliminary data.</text>
</comment>
<protein>
    <submittedName>
        <fullName evidence="1">Uncharacterized protein</fullName>
    </submittedName>
</protein>
<dbReference type="AlphaFoldDB" id="A0A0F9HA87"/>
<evidence type="ECO:0000313" key="1">
    <source>
        <dbReference type="EMBL" id="KKL99906.1"/>
    </source>
</evidence>
<name>A0A0F9HA87_9ZZZZ</name>
<accession>A0A0F9HA87</accession>
<reference evidence="1" key="1">
    <citation type="journal article" date="2015" name="Nature">
        <title>Complex archaea that bridge the gap between prokaryotes and eukaryotes.</title>
        <authorList>
            <person name="Spang A."/>
            <person name="Saw J.H."/>
            <person name="Jorgensen S.L."/>
            <person name="Zaremba-Niedzwiedzka K."/>
            <person name="Martijn J."/>
            <person name="Lind A.E."/>
            <person name="van Eijk R."/>
            <person name="Schleper C."/>
            <person name="Guy L."/>
            <person name="Ettema T.J."/>
        </authorList>
    </citation>
    <scope>NUCLEOTIDE SEQUENCE</scope>
</reference>
<proteinExistence type="predicted"/>
<dbReference type="EMBL" id="LAZR01017559">
    <property type="protein sequence ID" value="KKL99906.1"/>
    <property type="molecule type" value="Genomic_DNA"/>
</dbReference>
<organism evidence="1">
    <name type="scientific">marine sediment metagenome</name>
    <dbReference type="NCBI Taxonomy" id="412755"/>
    <lineage>
        <taxon>unclassified sequences</taxon>
        <taxon>metagenomes</taxon>
        <taxon>ecological metagenomes</taxon>
    </lineage>
</organism>
<sequence>MVNEKTIWCSKQNHPELVIKDCIREFNLNSKQAEKLRFILMNRGINKWLLARRRFITLKHKVKDIMKESISQYGHKHPLVKHIKKIQAEMQNIAKLPRWIEWGVHIHRKMKANEGEIVIKGKHC</sequence>